<feature type="domain" description="BON" evidence="2">
    <location>
        <begin position="41"/>
        <end position="109"/>
    </location>
</feature>
<evidence type="ECO:0000259" key="2">
    <source>
        <dbReference type="PROSITE" id="PS50914"/>
    </source>
</evidence>
<keyword evidence="3" id="KW-0449">Lipoprotein</keyword>
<dbReference type="RefSeq" id="WP_040051416.1">
    <property type="nucleotide sequence ID" value="NZ_FCNV02000006.1"/>
</dbReference>
<sequence length="110" mass="11325">MRNQYSILGRLVVVATLALPVAFVAGCKSTPAGESAGDYASDASVTARVKAALLADPGLKSLAVSVATYRGVVQLSGNVNSEEEIQKAVAVSRSVSGVQSINNDLHIKPQ</sequence>
<name>A0A658QYM8_9BURK</name>
<evidence type="ECO:0000256" key="1">
    <source>
        <dbReference type="SAM" id="SignalP"/>
    </source>
</evidence>
<evidence type="ECO:0000313" key="4">
    <source>
        <dbReference type="Proteomes" id="UP000198263"/>
    </source>
</evidence>
<dbReference type="Proteomes" id="UP000198263">
    <property type="component" value="Unassembled WGS sequence"/>
</dbReference>
<feature type="chain" id="PRO_5024789676" evidence="1">
    <location>
        <begin position="26"/>
        <end position="110"/>
    </location>
</feature>
<keyword evidence="4" id="KW-1185">Reference proteome</keyword>
<evidence type="ECO:0000313" key="3">
    <source>
        <dbReference type="EMBL" id="SAL33753.1"/>
    </source>
</evidence>
<dbReference type="Pfam" id="PF04972">
    <property type="entry name" value="BON"/>
    <property type="match status" value="1"/>
</dbReference>
<keyword evidence="1" id="KW-0732">Signal</keyword>
<dbReference type="PROSITE" id="PS51257">
    <property type="entry name" value="PROKAR_LIPOPROTEIN"/>
    <property type="match status" value="1"/>
</dbReference>
<dbReference type="InterPro" id="IPR014004">
    <property type="entry name" value="Transpt-assoc_nodulatn_dom_bac"/>
</dbReference>
<dbReference type="EMBL" id="FCNV02000006">
    <property type="protein sequence ID" value="SAL33753.1"/>
    <property type="molecule type" value="Genomic_DNA"/>
</dbReference>
<dbReference type="PANTHER" id="PTHR34606:SF16">
    <property type="entry name" value="BON DOMAIN-CONTAINING PROTEIN"/>
    <property type="match status" value="1"/>
</dbReference>
<dbReference type="AlphaFoldDB" id="A0A658QYM8"/>
<organism evidence="3 4">
    <name type="scientific">Caballeronia concitans</name>
    <dbReference type="NCBI Taxonomy" id="1777133"/>
    <lineage>
        <taxon>Bacteria</taxon>
        <taxon>Pseudomonadati</taxon>
        <taxon>Pseudomonadota</taxon>
        <taxon>Betaproteobacteria</taxon>
        <taxon>Burkholderiales</taxon>
        <taxon>Burkholderiaceae</taxon>
        <taxon>Caballeronia</taxon>
    </lineage>
</organism>
<proteinExistence type="predicted"/>
<feature type="signal peptide" evidence="1">
    <location>
        <begin position="1"/>
        <end position="25"/>
    </location>
</feature>
<comment type="caution">
    <text evidence="3">The sequence shown here is derived from an EMBL/GenBank/DDBJ whole genome shotgun (WGS) entry which is preliminary data.</text>
</comment>
<dbReference type="SMART" id="SM00749">
    <property type="entry name" value="BON"/>
    <property type="match status" value="1"/>
</dbReference>
<gene>
    <name evidence="3" type="ORF">AWB72_03149</name>
</gene>
<accession>A0A658QYM8</accession>
<dbReference type="InterPro" id="IPR007055">
    <property type="entry name" value="BON_dom"/>
</dbReference>
<dbReference type="PROSITE" id="PS50914">
    <property type="entry name" value="BON"/>
    <property type="match status" value="1"/>
</dbReference>
<reference evidence="3 4" key="1">
    <citation type="submission" date="2016-01" db="EMBL/GenBank/DDBJ databases">
        <authorList>
            <person name="Peeters C."/>
        </authorList>
    </citation>
    <scope>NUCLEOTIDE SEQUENCE [LARGE SCALE GENOMIC DNA]</scope>
    <source>
        <strain evidence="3">LMG 29315</strain>
    </source>
</reference>
<dbReference type="OrthoDB" id="7360581at2"/>
<dbReference type="PANTHER" id="PTHR34606">
    <property type="entry name" value="BON DOMAIN-CONTAINING PROTEIN"/>
    <property type="match status" value="1"/>
</dbReference>
<dbReference type="Gene3D" id="3.30.1340.30">
    <property type="match status" value="1"/>
</dbReference>
<protein>
    <submittedName>
        <fullName evidence="3">Lipoprotein</fullName>
    </submittedName>
</protein>
<dbReference type="InterPro" id="IPR051686">
    <property type="entry name" value="Lipoprotein_DolP"/>
</dbReference>